<dbReference type="Pfam" id="PF00155">
    <property type="entry name" value="Aminotran_1_2"/>
    <property type="match status" value="1"/>
</dbReference>
<dbReference type="InterPro" id="IPR050087">
    <property type="entry name" value="AON_synthase_class-II"/>
</dbReference>
<dbReference type="GO" id="GO:0030170">
    <property type="term" value="F:pyridoxal phosphate binding"/>
    <property type="evidence" value="ECO:0007669"/>
    <property type="project" value="InterPro"/>
</dbReference>
<evidence type="ECO:0000256" key="1">
    <source>
        <dbReference type="ARBA" id="ARBA00001933"/>
    </source>
</evidence>
<name>A0A919BIL2_9GAMM</name>
<dbReference type="GO" id="GO:0009102">
    <property type="term" value="P:biotin biosynthetic process"/>
    <property type="evidence" value="ECO:0007669"/>
    <property type="project" value="TreeGrafter"/>
</dbReference>
<feature type="domain" description="Aminotransferase class I/classII large" evidence="4">
    <location>
        <begin position="39"/>
        <end position="375"/>
    </location>
</feature>
<keyword evidence="2" id="KW-0808">Transferase</keyword>
<dbReference type="Proteomes" id="UP000623842">
    <property type="component" value="Unassembled WGS sequence"/>
</dbReference>
<comment type="cofactor">
    <cofactor evidence="1">
        <name>pyridoxal 5'-phosphate</name>
        <dbReference type="ChEBI" id="CHEBI:597326"/>
    </cofactor>
</comment>
<evidence type="ECO:0000259" key="4">
    <source>
        <dbReference type="Pfam" id="PF00155"/>
    </source>
</evidence>
<evidence type="ECO:0000256" key="2">
    <source>
        <dbReference type="ARBA" id="ARBA00022679"/>
    </source>
</evidence>
<dbReference type="InterPro" id="IPR015422">
    <property type="entry name" value="PyrdxlP-dep_Trfase_small"/>
</dbReference>
<proteinExistence type="predicted"/>
<evidence type="ECO:0000313" key="5">
    <source>
        <dbReference type="EMBL" id="GHF91791.1"/>
    </source>
</evidence>
<dbReference type="InterPro" id="IPR015424">
    <property type="entry name" value="PyrdxlP-dep_Trfase"/>
</dbReference>
<evidence type="ECO:0000313" key="6">
    <source>
        <dbReference type="Proteomes" id="UP000623842"/>
    </source>
</evidence>
<sequence>MSFDFLRTRVEQQDLLNLKRRRVLVEQQNARHLVVDGKQYLNFSSNDYLGLNHHPEINKALAQGVEKFGSCSSASSLISGYQYAHQHLEEKVCQWLNKPKCLLFNSGFSANQAVLSSLANENVAFYLDKLSHASLIDGAFGQNGYAKRFKHNDYAHLDQLLTTSKYSNKLVVSEGVFSMDGDAADTAILGNICQTNHAKLYIDDAHAIGIKGTHGEGSVADNADIDIIMATCGKAIATSGAFIACDNDLHDYLVNFARHYIYSTAMSPANAWATAVSIELIEKEHWRREKINHLSQLFSTKLDQHVNLLPTSSSIHAIVLGSEQQAIEAANKLKAQGIWLTAIRPPTVAKGTSRLRVTMCSSHKEQDINYLAESINKVIQ</sequence>
<reference evidence="5" key="1">
    <citation type="journal article" date="2014" name="Int. J. Syst. Evol. Microbiol.">
        <title>Complete genome sequence of Corynebacterium casei LMG S-19264T (=DSM 44701T), isolated from a smear-ripened cheese.</title>
        <authorList>
            <consortium name="US DOE Joint Genome Institute (JGI-PGF)"/>
            <person name="Walter F."/>
            <person name="Albersmeier A."/>
            <person name="Kalinowski J."/>
            <person name="Ruckert C."/>
        </authorList>
    </citation>
    <scope>NUCLEOTIDE SEQUENCE</scope>
    <source>
        <strain evidence="5">KCTC 42731</strain>
    </source>
</reference>
<dbReference type="SUPFAM" id="SSF53383">
    <property type="entry name" value="PLP-dependent transferases"/>
    <property type="match status" value="1"/>
</dbReference>
<reference evidence="5" key="2">
    <citation type="submission" date="2020-09" db="EMBL/GenBank/DDBJ databases">
        <authorList>
            <person name="Sun Q."/>
            <person name="Kim S."/>
        </authorList>
    </citation>
    <scope>NUCLEOTIDE SEQUENCE</scope>
    <source>
        <strain evidence="5">KCTC 42731</strain>
    </source>
</reference>
<organism evidence="5 6">
    <name type="scientific">Thalassotalea marina</name>
    <dbReference type="NCBI Taxonomy" id="1673741"/>
    <lineage>
        <taxon>Bacteria</taxon>
        <taxon>Pseudomonadati</taxon>
        <taxon>Pseudomonadota</taxon>
        <taxon>Gammaproteobacteria</taxon>
        <taxon>Alteromonadales</taxon>
        <taxon>Colwelliaceae</taxon>
        <taxon>Thalassotalea</taxon>
    </lineage>
</organism>
<dbReference type="Gene3D" id="3.90.1150.10">
    <property type="entry name" value="Aspartate Aminotransferase, domain 1"/>
    <property type="match status" value="1"/>
</dbReference>
<dbReference type="GO" id="GO:0008710">
    <property type="term" value="F:8-amino-7-oxononanoate synthase activity"/>
    <property type="evidence" value="ECO:0007669"/>
    <property type="project" value="TreeGrafter"/>
</dbReference>
<evidence type="ECO:0000256" key="3">
    <source>
        <dbReference type="ARBA" id="ARBA00022898"/>
    </source>
</evidence>
<dbReference type="PANTHER" id="PTHR13693:SF100">
    <property type="entry name" value="8-AMINO-7-OXONONANOATE SYNTHASE"/>
    <property type="match status" value="1"/>
</dbReference>
<dbReference type="Gene3D" id="3.40.640.10">
    <property type="entry name" value="Type I PLP-dependent aspartate aminotransferase-like (Major domain)"/>
    <property type="match status" value="1"/>
</dbReference>
<dbReference type="InterPro" id="IPR004839">
    <property type="entry name" value="Aminotransferase_I/II_large"/>
</dbReference>
<comment type="caution">
    <text evidence="5">The sequence shown here is derived from an EMBL/GenBank/DDBJ whole genome shotgun (WGS) entry which is preliminary data.</text>
</comment>
<dbReference type="EMBL" id="BNCK01000004">
    <property type="protein sequence ID" value="GHF91791.1"/>
    <property type="molecule type" value="Genomic_DNA"/>
</dbReference>
<keyword evidence="3" id="KW-0663">Pyridoxal phosphate</keyword>
<dbReference type="PANTHER" id="PTHR13693">
    <property type="entry name" value="CLASS II AMINOTRANSFERASE/8-AMINO-7-OXONONANOATE SYNTHASE"/>
    <property type="match status" value="1"/>
</dbReference>
<protein>
    <submittedName>
        <fullName evidence="5">8-amino-7-oxononanoate synthase</fullName>
    </submittedName>
</protein>
<gene>
    <name evidence="5" type="primary">bioF</name>
    <name evidence="5" type="ORF">GCM10017161_19610</name>
</gene>
<keyword evidence="6" id="KW-1185">Reference proteome</keyword>
<accession>A0A919BIL2</accession>
<dbReference type="RefSeq" id="WP_189769859.1">
    <property type="nucleotide sequence ID" value="NZ_BNCK01000004.1"/>
</dbReference>
<dbReference type="InterPro" id="IPR015421">
    <property type="entry name" value="PyrdxlP-dep_Trfase_major"/>
</dbReference>
<dbReference type="AlphaFoldDB" id="A0A919BIL2"/>